<accession>X1EJA4</accession>
<dbReference type="AlphaFoldDB" id="X1EJA4"/>
<dbReference type="EMBL" id="BART01038902">
    <property type="protein sequence ID" value="GAH08733.1"/>
    <property type="molecule type" value="Genomic_DNA"/>
</dbReference>
<protein>
    <submittedName>
        <fullName evidence="1">Uncharacterized protein</fullName>
    </submittedName>
</protein>
<proteinExistence type="predicted"/>
<comment type="caution">
    <text evidence="1">The sequence shown here is derived from an EMBL/GenBank/DDBJ whole genome shotgun (WGS) entry which is preliminary data.</text>
</comment>
<organism evidence="1">
    <name type="scientific">marine sediment metagenome</name>
    <dbReference type="NCBI Taxonomy" id="412755"/>
    <lineage>
        <taxon>unclassified sequences</taxon>
        <taxon>metagenomes</taxon>
        <taxon>ecological metagenomes</taxon>
    </lineage>
</organism>
<reference evidence="1" key="1">
    <citation type="journal article" date="2014" name="Front. Microbiol.">
        <title>High frequency of phylogenetically diverse reductive dehalogenase-homologous genes in deep subseafloor sedimentary metagenomes.</title>
        <authorList>
            <person name="Kawai M."/>
            <person name="Futagami T."/>
            <person name="Toyoda A."/>
            <person name="Takaki Y."/>
            <person name="Nishi S."/>
            <person name="Hori S."/>
            <person name="Arai W."/>
            <person name="Tsubouchi T."/>
            <person name="Morono Y."/>
            <person name="Uchiyama I."/>
            <person name="Ito T."/>
            <person name="Fujiyama A."/>
            <person name="Inagaki F."/>
            <person name="Takami H."/>
        </authorList>
    </citation>
    <scope>NUCLEOTIDE SEQUENCE</scope>
    <source>
        <strain evidence="1">Expedition CK06-06</strain>
    </source>
</reference>
<feature type="non-terminal residue" evidence="1">
    <location>
        <position position="1"/>
    </location>
</feature>
<name>X1EJA4_9ZZZZ</name>
<evidence type="ECO:0000313" key="1">
    <source>
        <dbReference type="EMBL" id="GAH08733.1"/>
    </source>
</evidence>
<gene>
    <name evidence="1" type="ORF">S01H4_64253</name>
</gene>
<sequence>NVILRLNSTLTNNNQNTEIVEVGEDKEVELIIKEHISMIQECGYNRVVYCKGEEESVLFDTTDVSGAVSNRTLRIIDPLALARQIPVKNLM</sequence>